<feature type="coiled-coil region" evidence="18">
    <location>
        <begin position="957"/>
        <end position="984"/>
    </location>
</feature>
<feature type="region of interest" description="Disordered" evidence="19">
    <location>
        <begin position="552"/>
        <end position="602"/>
    </location>
</feature>
<evidence type="ECO:0000256" key="9">
    <source>
        <dbReference type="ARBA" id="ARBA00022737"/>
    </source>
</evidence>
<dbReference type="PROSITE" id="PS50294">
    <property type="entry name" value="WD_REPEATS_REGION"/>
    <property type="match status" value="1"/>
</dbReference>
<dbReference type="InterPro" id="IPR027640">
    <property type="entry name" value="Kinesin-like_fam"/>
</dbReference>
<dbReference type="SMR" id="A0A482XG76"/>
<dbReference type="InterPro" id="IPR001680">
    <property type="entry name" value="WD40_rpt"/>
</dbReference>
<dbReference type="InterPro" id="IPR001752">
    <property type="entry name" value="Kinesin_motor_dom"/>
</dbReference>
<organism evidence="21 22">
    <name type="scientific">Laodelphax striatellus</name>
    <name type="common">Small brown planthopper</name>
    <name type="synonym">Delphax striatella</name>
    <dbReference type="NCBI Taxonomy" id="195883"/>
    <lineage>
        <taxon>Eukaryota</taxon>
        <taxon>Metazoa</taxon>
        <taxon>Ecdysozoa</taxon>
        <taxon>Arthropoda</taxon>
        <taxon>Hexapoda</taxon>
        <taxon>Insecta</taxon>
        <taxon>Pterygota</taxon>
        <taxon>Neoptera</taxon>
        <taxon>Paraneoptera</taxon>
        <taxon>Hemiptera</taxon>
        <taxon>Auchenorrhyncha</taxon>
        <taxon>Fulgoroidea</taxon>
        <taxon>Delphacidae</taxon>
        <taxon>Criomorphinae</taxon>
        <taxon>Laodelphax</taxon>
    </lineage>
</organism>
<feature type="region of interest" description="Disordered" evidence="19">
    <location>
        <begin position="805"/>
        <end position="824"/>
    </location>
</feature>
<dbReference type="SUPFAM" id="SSF50998">
    <property type="entry name" value="Quinoprotein alcohol dehydrogenase-like"/>
    <property type="match status" value="1"/>
</dbReference>
<dbReference type="Gene3D" id="2.130.10.10">
    <property type="entry name" value="YVTN repeat-like/Quinoprotein amine dehydrogenase"/>
    <property type="match status" value="3"/>
</dbReference>
<comment type="caution">
    <text evidence="21">The sequence shown here is derived from an EMBL/GenBank/DDBJ whole genome shotgun (WGS) entry which is preliminary data.</text>
</comment>
<dbReference type="InterPro" id="IPR056533">
    <property type="entry name" value="KIF21A/B_hel_1"/>
</dbReference>
<dbReference type="EMBL" id="QKKF02010319">
    <property type="protein sequence ID" value="RZF44783.1"/>
    <property type="molecule type" value="Genomic_DNA"/>
</dbReference>
<dbReference type="SMART" id="SM00129">
    <property type="entry name" value="KISc"/>
    <property type="match status" value="1"/>
</dbReference>
<keyword evidence="11 17" id="KW-0067">ATP-binding</keyword>
<dbReference type="InterPro" id="IPR015943">
    <property type="entry name" value="WD40/YVTN_repeat-like_dom_sf"/>
</dbReference>
<keyword evidence="8" id="KW-0493">Microtubule</keyword>
<dbReference type="GO" id="GO:0051231">
    <property type="term" value="P:spindle elongation"/>
    <property type="evidence" value="ECO:0007669"/>
    <property type="project" value="TreeGrafter"/>
</dbReference>
<dbReference type="CDD" id="cd22248">
    <property type="entry name" value="Rcc_KIF21"/>
    <property type="match status" value="1"/>
</dbReference>
<dbReference type="Pfam" id="PF00400">
    <property type="entry name" value="WD40"/>
    <property type="match status" value="5"/>
</dbReference>
<dbReference type="InterPro" id="IPR019821">
    <property type="entry name" value="Kinesin_motor_CS"/>
</dbReference>
<feature type="repeat" description="WD" evidence="16">
    <location>
        <begin position="1193"/>
        <end position="1233"/>
    </location>
</feature>
<dbReference type="PROSITE" id="PS00411">
    <property type="entry name" value="KINESIN_MOTOR_1"/>
    <property type="match status" value="1"/>
</dbReference>
<evidence type="ECO:0000256" key="2">
    <source>
        <dbReference type="ARBA" id="ARBA00004279"/>
    </source>
</evidence>
<comment type="subcellular location">
    <subcellularLocation>
        <location evidence="3">Cell projection</location>
        <location evidence="3">Axon</location>
    </subcellularLocation>
    <subcellularLocation>
        <location evidence="2">Cell projection</location>
        <location evidence="2">Dendrite</location>
    </subcellularLocation>
    <subcellularLocation>
        <location evidence="4">Cell projection</location>
        <location evidence="4">Growth cone</location>
    </subcellularLocation>
    <subcellularLocation>
        <location evidence="1">Cytoplasm</location>
        <location evidence="1">Cytoskeleton</location>
    </subcellularLocation>
</comment>
<dbReference type="Pfam" id="PF23203">
    <property type="entry name" value="KIF21A"/>
    <property type="match status" value="1"/>
</dbReference>
<dbReference type="Pfam" id="PF00225">
    <property type="entry name" value="Kinesin"/>
    <property type="match status" value="1"/>
</dbReference>
<dbReference type="PANTHER" id="PTHR47969:SF28">
    <property type="entry name" value="KINESIN-LIKE PROTEIN KIF21B"/>
    <property type="match status" value="1"/>
</dbReference>
<feature type="compositionally biased region" description="Basic and acidic residues" evidence="19">
    <location>
        <begin position="568"/>
        <end position="582"/>
    </location>
</feature>
<dbReference type="PROSITE" id="PS50082">
    <property type="entry name" value="WD_REPEATS_2"/>
    <property type="match status" value="4"/>
</dbReference>
<proteinExistence type="inferred from homology"/>
<dbReference type="SUPFAM" id="SSF52540">
    <property type="entry name" value="P-loop containing nucleoside triphosphate hydrolases"/>
    <property type="match status" value="1"/>
</dbReference>
<sequence length="1476" mass="164630">MSDEESSVRVAVRIRPQVARELIDKCRVCTSVTAGEPQVTLGSDRSFTYDHVFDMQHDQQAVYEACARALVNGSLQGYNATLLAYGQTGSGKTYTMGTGFDVSVNEEQVGIIPRAINQIFSGIDDLCSKAKEAGEAPPQFKVAAQFLELYNEEIIDLFDPAQDYTKGKTGIRIHEDTSHSIYVTGITSRTVHSAEEALQCLRQGALSRTTASTQMNSQSSRSHAIFTLHIRQQRIAKVEVDEDDNDVIDAADSRSVAMESSDGSQQEFVTLSAKFHFVDLAGSERLKRTGATGDRAKEGISINCGLLALGNVISALGDKTKRALHVPYRDSKLTRLLQDSLGGNSRTVMIACVSPSDRDFMETLNTLQYANRARNIQNKVILNQDKSSRTISILRHEIQKLQLELMEYKQGKRIVGEDGMEAVNDMFHENTMLQNELSNFRTRMKAMQETIDALTMENTRLLAEKATSAWLNSEQGCEGDMTEMIQKYLAEIVELRAKLLESEAMCQQLRKHPPAMARRPSLLHQSVFEGGDGTQNIDSLLEQAKKEVEKEKEALVARGKEALTSSTESKKRSSSDSERSDSDEAESESESESEEQDQKDEEYTAELAELTSNINVKQKLIEELEKSQKRLQSLKQHYEDKLLQLQARIRATEEERDTVLASFSGQNNQPTEKVRRVREEYEKKLNNMQKEVRSLQTAKKEHAKMLRNQSQYESQIRTLKNEVSEMKRIKVRLINKMKEETAKHKETESRRTREIAQLRKERRKHENVIRSLEAEKRAKDVVLKRKQEEVSALRRVAHHGKLSNRAAGRLRSSKTASSSPKIAKQKWTALEKNISSNTLNKQSIVALEREMERLINERKVRHLELESKLRRLNDLQVSHPREYQLHRDLEDEIESLRANLQYIQESIQDSQQNILQVEESKNVYDEAELVSGINDLAEASYIIGKLYNIALHHSCSAAQKDAVYGELQAKYQQLEREAETQRTLLEHIVGKQGDLLTGSVQVESTPSSDSSRSNSPTAADTTCVCLSVDCVCAPSRNLSVRQEPPPSPSPVLARKAAFNRQDSTSPRMTRRATYILSNNPLSGKHGSMEQGLDVSPPNSPPVYRRTTSREENVFSRLTSGTTQGSDHHTGNGVITQYMGKASVKAPLICTHVAEGHSRAVVAVAATDDHLFSASRDRTVKVWDLSEGKEMHTLAGHPNTVVAVKFDSETQLLYCASSAYIRVWDLRSANCVRTLSSSGVTLTSGYPMQIAMGESQVNDIALNHSGQTFYSAAGDKVRVWDIRRFSVIGKLSGGHQAPVMCIAVGESSVDEDIVVTGSKDHYIKVFDVAHNAGGVFSPRVNLEPPHYDGIQSLAIRGDILFSGSRDSIIKKWDLEKQEMITSVSNAHKDWVCGLAFVPGQPLLLSVCRGGILKLWSAADSCTLLGEMKAHDSPINAITTNTNHVFTASNCGDVKIWRLPHGSGIMTMSTGRVFELSV</sequence>
<dbReference type="GO" id="GO:0005524">
    <property type="term" value="F:ATP binding"/>
    <property type="evidence" value="ECO:0007669"/>
    <property type="project" value="UniProtKB-UniRule"/>
</dbReference>
<keyword evidence="13 17" id="KW-0505">Motor protein</keyword>
<keyword evidence="10 17" id="KW-0547">Nucleotide-binding</keyword>
<keyword evidence="9" id="KW-0677">Repeat</keyword>
<dbReference type="InterPro" id="IPR036961">
    <property type="entry name" value="Kinesin_motor_dom_sf"/>
</dbReference>
<feature type="repeat" description="WD" evidence="16">
    <location>
        <begin position="1342"/>
        <end position="1381"/>
    </location>
</feature>
<dbReference type="InParanoid" id="A0A482XG76"/>
<feature type="region of interest" description="Disordered" evidence="19">
    <location>
        <begin position="996"/>
        <end position="1018"/>
    </location>
</feature>
<feature type="coiled-coil region" evidence="18">
    <location>
        <begin position="886"/>
        <end position="913"/>
    </location>
</feature>
<evidence type="ECO:0000313" key="22">
    <source>
        <dbReference type="Proteomes" id="UP000291343"/>
    </source>
</evidence>
<feature type="binding site" evidence="17">
    <location>
        <begin position="86"/>
        <end position="93"/>
    </location>
    <ligand>
        <name>ATP</name>
        <dbReference type="ChEBI" id="CHEBI:30616"/>
    </ligand>
</feature>
<dbReference type="GO" id="GO:0003777">
    <property type="term" value="F:microtubule motor activity"/>
    <property type="evidence" value="ECO:0007669"/>
    <property type="project" value="InterPro"/>
</dbReference>
<dbReference type="OrthoDB" id="3176171at2759"/>
<dbReference type="FunCoup" id="A0A482XG76">
    <property type="interactions" value="88"/>
</dbReference>
<evidence type="ECO:0000256" key="13">
    <source>
        <dbReference type="ARBA" id="ARBA00023175"/>
    </source>
</evidence>
<dbReference type="SMART" id="SM00320">
    <property type="entry name" value="WD40"/>
    <property type="match status" value="7"/>
</dbReference>
<evidence type="ECO:0000256" key="10">
    <source>
        <dbReference type="ARBA" id="ARBA00022741"/>
    </source>
</evidence>
<evidence type="ECO:0000256" key="16">
    <source>
        <dbReference type="PROSITE-ProRule" id="PRU00221"/>
    </source>
</evidence>
<dbReference type="GO" id="GO:0030426">
    <property type="term" value="C:growth cone"/>
    <property type="evidence" value="ECO:0007669"/>
    <property type="project" value="UniProtKB-SubCell"/>
</dbReference>
<dbReference type="InterPro" id="IPR056532">
    <property type="entry name" value="KIF21A/B_hel_2"/>
</dbReference>
<evidence type="ECO:0000256" key="12">
    <source>
        <dbReference type="ARBA" id="ARBA00023054"/>
    </source>
</evidence>
<dbReference type="GO" id="GO:0005874">
    <property type="term" value="C:microtubule"/>
    <property type="evidence" value="ECO:0007669"/>
    <property type="project" value="UniProtKB-KW"/>
</dbReference>
<dbReference type="STRING" id="195883.A0A482XG76"/>
<dbReference type="Pfam" id="PF25764">
    <property type="entry name" value="KIF21A_4th"/>
    <property type="match status" value="1"/>
</dbReference>
<gene>
    <name evidence="21" type="ORF">LSTR_LSTR000735</name>
</gene>
<dbReference type="InterPro" id="IPR020472">
    <property type="entry name" value="WD40_PAC1"/>
</dbReference>
<reference evidence="21 22" key="1">
    <citation type="journal article" date="2017" name="Gigascience">
        <title>Genome sequence of the small brown planthopper, Laodelphax striatellus.</title>
        <authorList>
            <person name="Zhu J."/>
            <person name="Jiang F."/>
            <person name="Wang X."/>
            <person name="Yang P."/>
            <person name="Bao Y."/>
            <person name="Zhao W."/>
            <person name="Wang W."/>
            <person name="Lu H."/>
            <person name="Wang Q."/>
            <person name="Cui N."/>
            <person name="Li J."/>
            <person name="Chen X."/>
            <person name="Luo L."/>
            <person name="Yu J."/>
            <person name="Kang L."/>
            <person name="Cui F."/>
        </authorList>
    </citation>
    <scope>NUCLEOTIDE SEQUENCE [LARGE SCALE GENOMIC DNA]</scope>
    <source>
        <strain evidence="21">Lst14</strain>
    </source>
</reference>
<dbReference type="CDD" id="cd01372">
    <property type="entry name" value="KISc_KIF4"/>
    <property type="match status" value="1"/>
</dbReference>
<dbReference type="GO" id="GO:0007052">
    <property type="term" value="P:mitotic spindle organization"/>
    <property type="evidence" value="ECO:0007669"/>
    <property type="project" value="TreeGrafter"/>
</dbReference>
<keyword evidence="12 18" id="KW-0175">Coiled coil</keyword>
<dbReference type="CDD" id="cd00200">
    <property type="entry name" value="WD40"/>
    <property type="match status" value="1"/>
</dbReference>
<evidence type="ECO:0000256" key="1">
    <source>
        <dbReference type="ARBA" id="ARBA00004245"/>
    </source>
</evidence>
<evidence type="ECO:0000256" key="15">
    <source>
        <dbReference type="ARBA" id="ARBA00023273"/>
    </source>
</evidence>
<name>A0A482XG76_LAOST</name>
<evidence type="ECO:0000259" key="20">
    <source>
        <dbReference type="PROSITE" id="PS50067"/>
    </source>
</evidence>
<evidence type="ECO:0000256" key="14">
    <source>
        <dbReference type="ARBA" id="ARBA00023212"/>
    </source>
</evidence>
<accession>A0A482XG76</accession>
<evidence type="ECO:0000256" key="4">
    <source>
        <dbReference type="ARBA" id="ARBA00004624"/>
    </source>
</evidence>
<keyword evidence="6" id="KW-0597">Phosphoprotein</keyword>
<feature type="compositionally biased region" description="Basic and acidic residues" evidence="19">
    <location>
        <begin position="552"/>
        <end position="561"/>
    </location>
</feature>
<feature type="repeat" description="WD" evidence="16">
    <location>
        <begin position="1153"/>
        <end position="1192"/>
    </location>
</feature>
<dbReference type="InterPro" id="IPR027417">
    <property type="entry name" value="P-loop_NTPase"/>
</dbReference>
<feature type="repeat" description="WD" evidence="16">
    <location>
        <begin position="1426"/>
        <end position="1465"/>
    </location>
</feature>
<feature type="domain" description="Kinesin motor" evidence="20">
    <location>
        <begin position="7"/>
        <end position="376"/>
    </location>
</feature>
<evidence type="ECO:0000256" key="3">
    <source>
        <dbReference type="ARBA" id="ARBA00004489"/>
    </source>
</evidence>
<evidence type="ECO:0000256" key="7">
    <source>
        <dbReference type="ARBA" id="ARBA00022574"/>
    </source>
</evidence>
<dbReference type="FunFam" id="2.130.10.10:FF:000164">
    <property type="entry name" value="Kinesin family member 21A"/>
    <property type="match status" value="1"/>
</dbReference>
<dbReference type="FunFam" id="3.40.850.10:FF:000011">
    <property type="entry name" value="Kinesin family member 21A"/>
    <property type="match status" value="1"/>
</dbReference>
<evidence type="ECO:0000256" key="19">
    <source>
        <dbReference type="SAM" id="MobiDB-lite"/>
    </source>
</evidence>
<comment type="similarity">
    <text evidence="17">Belongs to the TRAFAC class myosin-kinesin ATPase superfamily. Kinesin family.</text>
</comment>
<dbReference type="GO" id="GO:0030425">
    <property type="term" value="C:dendrite"/>
    <property type="evidence" value="ECO:0007669"/>
    <property type="project" value="UniProtKB-SubCell"/>
</dbReference>
<dbReference type="Gene3D" id="3.40.850.10">
    <property type="entry name" value="Kinesin motor domain"/>
    <property type="match status" value="1"/>
</dbReference>
<dbReference type="PRINTS" id="PR00320">
    <property type="entry name" value="GPROTEINBRPT"/>
</dbReference>
<evidence type="ECO:0000256" key="8">
    <source>
        <dbReference type="ARBA" id="ARBA00022701"/>
    </source>
</evidence>
<feature type="region of interest" description="Disordered" evidence="19">
    <location>
        <begin position="1037"/>
        <end position="1107"/>
    </location>
</feature>
<dbReference type="GO" id="GO:0005875">
    <property type="term" value="C:microtubule associated complex"/>
    <property type="evidence" value="ECO:0007669"/>
    <property type="project" value="TreeGrafter"/>
</dbReference>
<feature type="compositionally biased region" description="Acidic residues" evidence="19">
    <location>
        <begin position="583"/>
        <end position="602"/>
    </location>
</feature>
<evidence type="ECO:0000256" key="11">
    <source>
        <dbReference type="ARBA" id="ARBA00022840"/>
    </source>
</evidence>
<keyword evidence="5" id="KW-0963">Cytoplasm</keyword>
<keyword evidence="22" id="KW-1185">Reference proteome</keyword>
<dbReference type="InterPro" id="IPR019775">
    <property type="entry name" value="WD40_repeat_CS"/>
</dbReference>
<dbReference type="GO" id="GO:0008017">
    <property type="term" value="F:microtubule binding"/>
    <property type="evidence" value="ECO:0007669"/>
    <property type="project" value="InterPro"/>
</dbReference>
<dbReference type="PROSITE" id="PS50067">
    <property type="entry name" value="KINESIN_MOTOR_2"/>
    <property type="match status" value="1"/>
</dbReference>
<dbReference type="InterPro" id="IPR011047">
    <property type="entry name" value="Quinoprotein_ADH-like_sf"/>
</dbReference>
<dbReference type="Proteomes" id="UP000291343">
    <property type="component" value="Unassembled WGS sequence"/>
</dbReference>
<dbReference type="GO" id="GO:0007018">
    <property type="term" value="P:microtubule-based movement"/>
    <property type="evidence" value="ECO:0007669"/>
    <property type="project" value="InterPro"/>
</dbReference>
<dbReference type="PRINTS" id="PR00380">
    <property type="entry name" value="KINESINHEAVY"/>
</dbReference>
<evidence type="ECO:0000313" key="21">
    <source>
        <dbReference type="EMBL" id="RZF44783.1"/>
    </source>
</evidence>
<dbReference type="Pfam" id="PF23204">
    <property type="entry name" value="KIF21A_2nd"/>
    <property type="match status" value="1"/>
</dbReference>
<feature type="compositionally biased region" description="Low complexity" evidence="19">
    <location>
        <begin position="1004"/>
        <end position="1015"/>
    </location>
</feature>
<keyword evidence="14" id="KW-0206">Cytoskeleton</keyword>
<evidence type="ECO:0000256" key="18">
    <source>
        <dbReference type="SAM" id="Coils"/>
    </source>
</evidence>
<evidence type="ECO:0000256" key="5">
    <source>
        <dbReference type="ARBA" id="ARBA00022490"/>
    </source>
</evidence>
<keyword evidence="15" id="KW-0966">Cell projection</keyword>
<dbReference type="PROSITE" id="PS00678">
    <property type="entry name" value="WD_REPEATS_1"/>
    <property type="match status" value="1"/>
</dbReference>
<evidence type="ECO:0000256" key="17">
    <source>
        <dbReference type="PROSITE-ProRule" id="PRU00283"/>
    </source>
</evidence>
<keyword evidence="7 16" id="KW-0853">WD repeat</keyword>
<evidence type="ECO:0000256" key="6">
    <source>
        <dbReference type="ARBA" id="ARBA00022553"/>
    </source>
</evidence>
<dbReference type="PANTHER" id="PTHR47969">
    <property type="entry name" value="CHROMOSOME-ASSOCIATED KINESIN KIF4A-RELATED"/>
    <property type="match status" value="1"/>
</dbReference>
<protein>
    <recommendedName>
        <fullName evidence="20">Kinesin motor domain-containing protein</fullName>
    </recommendedName>
</protein>